<evidence type="ECO:0000313" key="2">
    <source>
        <dbReference type="Proteomes" id="UP000800096"/>
    </source>
</evidence>
<dbReference type="EMBL" id="ML979133">
    <property type="protein sequence ID" value="KAF1919660.1"/>
    <property type="molecule type" value="Genomic_DNA"/>
</dbReference>
<gene>
    <name evidence="1" type="ORF">BDU57DRAFT_148596</name>
</gene>
<protein>
    <submittedName>
        <fullName evidence="1">Uncharacterized protein</fullName>
    </submittedName>
</protein>
<proteinExistence type="predicted"/>
<accession>A0A6A5QXU1</accession>
<sequence length="111" mass="13124">MPYLIYVPGGPRPYITNDPRIFMDAKSWNWPCESRPYADSFCKALRREEHLRFESARRTAQLEQCWMTELERRKKPAITARTRTFKVPAKHSKHDSVLDMLVGVKELELDN</sequence>
<name>A0A6A5QXU1_AMPQU</name>
<dbReference type="OrthoDB" id="3776608at2759"/>
<keyword evidence="2" id="KW-1185">Reference proteome</keyword>
<reference evidence="1" key="1">
    <citation type="journal article" date="2020" name="Stud. Mycol.">
        <title>101 Dothideomycetes genomes: a test case for predicting lifestyles and emergence of pathogens.</title>
        <authorList>
            <person name="Haridas S."/>
            <person name="Albert R."/>
            <person name="Binder M."/>
            <person name="Bloem J."/>
            <person name="Labutti K."/>
            <person name="Salamov A."/>
            <person name="Andreopoulos B."/>
            <person name="Baker S."/>
            <person name="Barry K."/>
            <person name="Bills G."/>
            <person name="Bluhm B."/>
            <person name="Cannon C."/>
            <person name="Castanera R."/>
            <person name="Culley D."/>
            <person name="Daum C."/>
            <person name="Ezra D."/>
            <person name="Gonzalez J."/>
            <person name="Henrissat B."/>
            <person name="Kuo A."/>
            <person name="Liang C."/>
            <person name="Lipzen A."/>
            <person name="Lutzoni F."/>
            <person name="Magnuson J."/>
            <person name="Mondo S."/>
            <person name="Nolan M."/>
            <person name="Ohm R."/>
            <person name="Pangilinan J."/>
            <person name="Park H.-J."/>
            <person name="Ramirez L."/>
            <person name="Alfaro M."/>
            <person name="Sun H."/>
            <person name="Tritt A."/>
            <person name="Yoshinaga Y."/>
            <person name="Zwiers L.-H."/>
            <person name="Turgeon B."/>
            <person name="Goodwin S."/>
            <person name="Spatafora J."/>
            <person name="Crous P."/>
            <person name="Grigoriev I."/>
        </authorList>
    </citation>
    <scope>NUCLEOTIDE SEQUENCE</scope>
    <source>
        <strain evidence="1">HMLAC05119</strain>
    </source>
</reference>
<dbReference type="Proteomes" id="UP000800096">
    <property type="component" value="Unassembled WGS sequence"/>
</dbReference>
<organism evidence="1 2">
    <name type="scientific">Ampelomyces quisqualis</name>
    <name type="common">Powdery mildew agent</name>
    <dbReference type="NCBI Taxonomy" id="50730"/>
    <lineage>
        <taxon>Eukaryota</taxon>
        <taxon>Fungi</taxon>
        <taxon>Dikarya</taxon>
        <taxon>Ascomycota</taxon>
        <taxon>Pezizomycotina</taxon>
        <taxon>Dothideomycetes</taxon>
        <taxon>Pleosporomycetidae</taxon>
        <taxon>Pleosporales</taxon>
        <taxon>Pleosporineae</taxon>
        <taxon>Phaeosphaeriaceae</taxon>
        <taxon>Ampelomyces</taxon>
    </lineage>
</organism>
<dbReference type="AlphaFoldDB" id="A0A6A5QXU1"/>
<evidence type="ECO:0000313" key="1">
    <source>
        <dbReference type="EMBL" id="KAF1919660.1"/>
    </source>
</evidence>